<dbReference type="AlphaFoldDB" id="A0A9P9AM41"/>
<protein>
    <submittedName>
        <fullName evidence="2">Uncharacterized protein</fullName>
    </submittedName>
</protein>
<reference evidence="2 3" key="1">
    <citation type="journal article" date="2021" name="Nat. Commun.">
        <title>Genetic determinants of endophytism in the Arabidopsis root mycobiome.</title>
        <authorList>
            <person name="Mesny F."/>
            <person name="Miyauchi S."/>
            <person name="Thiergart T."/>
            <person name="Pickel B."/>
            <person name="Atanasova L."/>
            <person name="Karlsson M."/>
            <person name="Huettel B."/>
            <person name="Barry K.W."/>
            <person name="Haridas S."/>
            <person name="Chen C."/>
            <person name="Bauer D."/>
            <person name="Andreopoulos W."/>
            <person name="Pangilinan J."/>
            <person name="LaButti K."/>
            <person name="Riley R."/>
            <person name="Lipzen A."/>
            <person name="Clum A."/>
            <person name="Drula E."/>
            <person name="Henrissat B."/>
            <person name="Kohler A."/>
            <person name="Grigoriev I.V."/>
            <person name="Martin F.M."/>
            <person name="Hacquard S."/>
        </authorList>
    </citation>
    <scope>NUCLEOTIDE SEQUENCE [LARGE SCALE GENOMIC DNA]</scope>
    <source>
        <strain evidence="2 3">MPI-CAGE-CH-0241</strain>
    </source>
</reference>
<gene>
    <name evidence="2" type="ORF">B0T10DRAFT_579720</name>
</gene>
<organism evidence="2 3">
    <name type="scientific">Thelonectria olida</name>
    <dbReference type="NCBI Taxonomy" id="1576542"/>
    <lineage>
        <taxon>Eukaryota</taxon>
        <taxon>Fungi</taxon>
        <taxon>Dikarya</taxon>
        <taxon>Ascomycota</taxon>
        <taxon>Pezizomycotina</taxon>
        <taxon>Sordariomycetes</taxon>
        <taxon>Hypocreomycetidae</taxon>
        <taxon>Hypocreales</taxon>
        <taxon>Nectriaceae</taxon>
        <taxon>Thelonectria</taxon>
    </lineage>
</organism>
<sequence>MNVIVQKANIASPGGSSQQYSMSLFTLLTTARLFIKRSTGTSVRYCARLNTQLASNYDVPHSTVNDLDPLGHELWLYNDIGYYEDATTGPYGCDDFEHCGDDYQGEIDVTHCHTSHPVLFDSSSESHCHPHTIPDLYNEYNLPFLSPQPAHPGPSSPKSAVFSHSEDSSSSESQTWPHEFLSRLPSTDEPTEIPKSNPSTFEYCSRCPEKFSNIHELAQSTNERVTSSHLLTPTNGNLFVAGPTNVPAGSSQAPTRLDLNSILGYEDGYGAAVAGFPGKKSS</sequence>
<feature type="region of interest" description="Disordered" evidence="1">
    <location>
        <begin position="144"/>
        <end position="177"/>
    </location>
</feature>
<dbReference type="Proteomes" id="UP000777438">
    <property type="component" value="Unassembled WGS sequence"/>
</dbReference>
<dbReference type="EMBL" id="JAGPYM010000021">
    <property type="protein sequence ID" value="KAH6884248.1"/>
    <property type="molecule type" value="Genomic_DNA"/>
</dbReference>
<evidence type="ECO:0000256" key="1">
    <source>
        <dbReference type="SAM" id="MobiDB-lite"/>
    </source>
</evidence>
<name>A0A9P9AM41_9HYPO</name>
<proteinExistence type="predicted"/>
<keyword evidence="3" id="KW-1185">Reference proteome</keyword>
<accession>A0A9P9AM41</accession>
<comment type="caution">
    <text evidence="2">The sequence shown here is derived from an EMBL/GenBank/DDBJ whole genome shotgun (WGS) entry which is preliminary data.</text>
</comment>
<evidence type="ECO:0000313" key="2">
    <source>
        <dbReference type="EMBL" id="KAH6884248.1"/>
    </source>
</evidence>
<evidence type="ECO:0000313" key="3">
    <source>
        <dbReference type="Proteomes" id="UP000777438"/>
    </source>
</evidence>